<evidence type="ECO:0000313" key="1">
    <source>
        <dbReference type="EMBL" id="OWZ00812.1"/>
    </source>
</evidence>
<dbReference type="Proteomes" id="UP000198211">
    <property type="component" value="Unassembled WGS sequence"/>
</dbReference>
<protein>
    <submittedName>
        <fullName evidence="1">Uncharacterized protein</fullName>
    </submittedName>
</protein>
<dbReference type="AlphaFoldDB" id="A0A225V684"/>
<comment type="caution">
    <text evidence="1">The sequence shown here is derived from an EMBL/GenBank/DDBJ whole genome shotgun (WGS) entry which is preliminary data.</text>
</comment>
<gene>
    <name evidence="1" type="ORF">PHMEG_00027920</name>
</gene>
<reference evidence="2" key="1">
    <citation type="submission" date="2017-03" db="EMBL/GenBank/DDBJ databases">
        <title>Phytopthora megakarya and P. palmivora, two closely related causual agents of cacao black pod achieved similar genome size and gene model numbers by different mechanisms.</title>
        <authorList>
            <person name="Ali S."/>
            <person name="Shao J."/>
            <person name="Larry D.J."/>
            <person name="Kronmiller B."/>
            <person name="Shen D."/>
            <person name="Strem M.D."/>
            <person name="Melnick R.L."/>
            <person name="Guiltinan M.J."/>
            <person name="Tyler B.M."/>
            <person name="Meinhardt L.W."/>
            <person name="Bailey B.A."/>
        </authorList>
    </citation>
    <scope>NUCLEOTIDE SEQUENCE [LARGE SCALE GENOMIC DNA]</scope>
    <source>
        <strain evidence="2">zdho120</strain>
    </source>
</reference>
<evidence type="ECO:0000313" key="2">
    <source>
        <dbReference type="Proteomes" id="UP000198211"/>
    </source>
</evidence>
<sequence length="125" mass="14564">MFPLDEERVLSIKPDAEHLRSAENSENPLGFMLQPGEKNHGKRQLYMELYLSHEYKYFWILEYHKFRPCTQLRILGYGDVPKYISGKARIKLTLGPRVVSETQHGYFLENISLCRFSTVGPTPNS</sequence>
<dbReference type="EMBL" id="NBNE01007312">
    <property type="protein sequence ID" value="OWZ00812.1"/>
    <property type="molecule type" value="Genomic_DNA"/>
</dbReference>
<keyword evidence="2" id="KW-1185">Reference proteome</keyword>
<proteinExistence type="predicted"/>
<organism evidence="1 2">
    <name type="scientific">Phytophthora megakarya</name>
    <dbReference type="NCBI Taxonomy" id="4795"/>
    <lineage>
        <taxon>Eukaryota</taxon>
        <taxon>Sar</taxon>
        <taxon>Stramenopiles</taxon>
        <taxon>Oomycota</taxon>
        <taxon>Peronosporomycetes</taxon>
        <taxon>Peronosporales</taxon>
        <taxon>Peronosporaceae</taxon>
        <taxon>Phytophthora</taxon>
    </lineage>
</organism>
<name>A0A225V684_9STRA</name>
<accession>A0A225V684</accession>